<dbReference type="OrthoDB" id="2130750at2759"/>
<evidence type="ECO:0000313" key="3">
    <source>
        <dbReference type="EMBL" id="KRY45734.1"/>
    </source>
</evidence>
<dbReference type="PROSITE" id="PS51257">
    <property type="entry name" value="PROKAR_LIPOPROTEIN"/>
    <property type="match status" value="1"/>
</dbReference>
<dbReference type="SUPFAM" id="SSF74924">
    <property type="entry name" value="Cap-Gly domain"/>
    <property type="match status" value="1"/>
</dbReference>
<dbReference type="PANTHER" id="PTHR18916">
    <property type="entry name" value="DYNACTIN 1-RELATED MICROTUBULE-BINDING"/>
    <property type="match status" value="1"/>
</dbReference>
<evidence type="ECO:0000256" key="1">
    <source>
        <dbReference type="SAM" id="SignalP"/>
    </source>
</evidence>
<keyword evidence="1" id="KW-0732">Signal</keyword>
<feature type="domain" description="CAP-Gly" evidence="2">
    <location>
        <begin position="45"/>
        <end position="102"/>
    </location>
</feature>
<dbReference type="PROSITE" id="PS50245">
    <property type="entry name" value="CAP_GLY_2"/>
    <property type="match status" value="1"/>
</dbReference>
<dbReference type="GO" id="GO:0051010">
    <property type="term" value="F:microtubule plus-end binding"/>
    <property type="evidence" value="ECO:0007669"/>
    <property type="project" value="TreeGrafter"/>
</dbReference>
<sequence>MRKVSVTALPISSLLSVSSCVARKWLVGDRCYVGGTVPGRIAFVGDTRFGPGEWAGVVLDEPVGENNGSVAGVMYFQKDDKYVDVEQLYQENCAPNYGLFCRLSKLSKQPVVIQQPDAASAFR</sequence>
<dbReference type="GO" id="GO:0005634">
    <property type="term" value="C:nucleus"/>
    <property type="evidence" value="ECO:0007669"/>
    <property type="project" value="TreeGrafter"/>
</dbReference>
<dbReference type="GO" id="GO:0035371">
    <property type="term" value="C:microtubule plus-end"/>
    <property type="evidence" value="ECO:0007669"/>
    <property type="project" value="TreeGrafter"/>
</dbReference>
<feature type="non-terminal residue" evidence="3">
    <location>
        <position position="123"/>
    </location>
</feature>
<feature type="signal peptide" evidence="1">
    <location>
        <begin position="1"/>
        <end position="22"/>
    </location>
</feature>
<protein>
    <submittedName>
        <fullName evidence="3">Restin-like protein</fullName>
    </submittedName>
</protein>
<name>A0A0V1C908_TRIBR</name>
<dbReference type="STRING" id="45882.A0A0V1C908"/>
<reference evidence="3 4" key="1">
    <citation type="submission" date="2015-01" db="EMBL/GenBank/DDBJ databases">
        <title>Evolution of Trichinella species and genotypes.</title>
        <authorList>
            <person name="Korhonen P.K."/>
            <person name="Edoardo P."/>
            <person name="Giuseppe L.R."/>
            <person name="Gasser R.B."/>
        </authorList>
    </citation>
    <scope>NUCLEOTIDE SEQUENCE [LARGE SCALE GENOMIC DNA]</scope>
    <source>
        <strain evidence="3">ISS120</strain>
    </source>
</reference>
<dbReference type="InterPro" id="IPR036859">
    <property type="entry name" value="CAP-Gly_dom_sf"/>
</dbReference>
<keyword evidence="4" id="KW-1185">Reference proteome</keyword>
<dbReference type="Gene3D" id="2.30.30.190">
    <property type="entry name" value="CAP Gly-rich-like domain"/>
    <property type="match status" value="1"/>
</dbReference>
<dbReference type="Pfam" id="PF01302">
    <property type="entry name" value="CAP_GLY"/>
    <property type="match status" value="1"/>
</dbReference>
<dbReference type="GO" id="GO:0005938">
    <property type="term" value="C:cell cortex"/>
    <property type="evidence" value="ECO:0007669"/>
    <property type="project" value="TreeGrafter"/>
</dbReference>
<dbReference type="EMBL" id="JYDI01000333">
    <property type="protein sequence ID" value="KRY45734.1"/>
    <property type="molecule type" value="Genomic_DNA"/>
</dbReference>
<proteinExistence type="predicted"/>
<organism evidence="3 4">
    <name type="scientific">Trichinella britovi</name>
    <name type="common">Parasitic roundworm</name>
    <dbReference type="NCBI Taxonomy" id="45882"/>
    <lineage>
        <taxon>Eukaryota</taxon>
        <taxon>Metazoa</taxon>
        <taxon>Ecdysozoa</taxon>
        <taxon>Nematoda</taxon>
        <taxon>Enoplea</taxon>
        <taxon>Dorylaimia</taxon>
        <taxon>Trichinellida</taxon>
        <taxon>Trichinellidae</taxon>
        <taxon>Trichinella</taxon>
    </lineage>
</organism>
<dbReference type="GO" id="GO:0031122">
    <property type="term" value="P:cytoplasmic microtubule organization"/>
    <property type="evidence" value="ECO:0007669"/>
    <property type="project" value="TreeGrafter"/>
</dbReference>
<dbReference type="InterPro" id="IPR000938">
    <property type="entry name" value="CAP-Gly_domain"/>
</dbReference>
<dbReference type="Proteomes" id="UP000054653">
    <property type="component" value="Unassembled WGS sequence"/>
</dbReference>
<feature type="chain" id="PRO_5006875766" evidence="1">
    <location>
        <begin position="23"/>
        <end position="123"/>
    </location>
</feature>
<evidence type="ECO:0000259" key="2">
    <source>
        <dbReference type="PROSITE" id="PS50245"/>
    </source>
</evidence>
<comment type="caution">
    <text evidence="3">The sequence shown here is derived from an EMBL/GenBank/DDBJ whole genome shotgun (WGS) entry which is preliminary data.</text>
</comment>
<accession>A0A0V1C908</accession>
<gene>
    <name evidence="3" type="primary">CLIP-190</name>
    <name evidence="3" type="ORF">T03_14427</name>
</gene>
<dbReference type="SMART" id="SM01052">
    <property type="entry name" value="CAP_GLY"/>
    <property type="match status" value="1"/>
</dbReference>
<dbReference type="PANTHER" id="PTHR18916:SF82">
    <property type="entry name" value="CAP-GLY DOMAIN-CONTAINING PROTEIN"/>
    <property type="match status" value="1"/>
</dbReference>
<dbReference type="AlphaFoldDB" id="A0A0V1C908"/>
<evidence type="ECO:0000313" key="4">
    <source>
        <dbReference type="Proteomes" id="UP000054653"/>
    </source>
</evidence>